<feature type="domain" description="Alpha/beta hydrolase fold-3" evidence="2">
    <location>
        <begin position="76"/>
        <end position="286"/>
    </location>
</feature>
<dbReference type="InterPro" id="IPR050300">
    <property type="entry name" value="GDXG_lipolytic_enzyme"/>
</dbReference>
<keyword evidence="4" id="KW-1185">Reference proteome</keyword>
<dbReference type="Proteomes" id="UP000076744">
    <property type="component" value="Unassembled WGS sequence"/>
</dbReference>
<comment type="caution">
    <text evidence="3">The sequence shown here is derived from an EMBL/GenBank/DDBJ whole genome shotgun (WGS) entry which is preliminary data.</text>
</comment>
<protein>
    <submittedName>
        <fullName evidence="3">Alpha/beta hydrolase fold-3</fullName>
    </submittedName>
</protein>
<dbReference type="InterPro" id="IPR013094">
    <property type="entry name" value="AB_hydrolase_3"/>
</dbReference>
<dbReference type="AlphaFoldDB" id="A0A167EAJ5"/>
<dbReference type="PANTHER" id="PTHR48081:SF8">
    <property type="entry name" value="ALPHA_BETA HYDROLASE FOLD-3 DOMAIN-CONTAINING PROTEIN-RELATED"/>
    <property type="match status" value="1"/>
</dbReference>
<dbReference type="GeneID" id="30025964"/>
<dbReference type="PANTHER" id="PTHR48081">
    <property type="entry name" value="AB HYDROLASE SUPERFAMILY PROTEIN C4A8.06C"/>
    <property type="match status" value="1"/>
</dbReference>
<evidence type="ECO:0000313" key="4">
    <source>
        <dbReference type="Proteomes" id="UP000076744"/>
    </source>
</evidence>
<dbReference type="SUPFAM" id="SSF53474">
    <property type="entry name" value="alpha/beta-Hydrolases"/>
    <property type="match status" value="1"/>
</dbReference>
<evidence type="ECO:0000313" key="3">
    <source>
        <dbReference type="EMBL" id="OAA43587.1"/>
    </source>
</evidence>
<accession>A0A167EAJ5</accession>
<proteinExistence type="predicted"/>
<dbReference type="Gene3D" id="3.40.50.1820">
    <property type="entry name" value="alpha/beta hydrolase"/>
    <property type="match status" value="1"/>
</dbReference>
<dbReference type="OrthoDB" id="408631at2759"/>
<keyword evidence="1 3" id="KW-0378">Hydrolase</keyword>
<evidence type="ECO:0000259" key="2">
    <source>
        <dbReference type="Pfam" id="PF07859"/>
    </source>
</evidence>
<name>A0A167EAJ5_CORFA</name>
<gene>
    <name evidence="3" type="ORF">ISF_09672</name>
</gene>
<dbReference type="RefSeq" id="XP_018699566.1">
    <property type="nucleotide sequence ID" value="XM_018853273.1"/>
</dbReference>
<dbReference type="Pfam" id="PF07859">
    <property type="entry name" value="Abhydrolase_3"/>
    <property type="match status" value="1"/>
</dbReference>
<organism evidence="3 4">
    <name type="scientific">Cordyceps fumosorosea (strain ARSEF 2679)</name>
    <name type="common">Isaria fumosorosea</name>
    <dbReference type="NCBI Taxonomy" id="1081104"/>
    <lineage>
        <taxon>Eukaryota</taxon>
        <taxon>Fungi</taxon>
        <taxon>Dikarya</taxon>
        <taxon>Ascomycota</taxon>
        <taxon>Pezizomycotina</taxon>
        <taxon>Sordariomycetes</taxon>
        <taxon>Hypocreomycetidae</taxon>
        <taxon>Hypocreales</taxon>
        <taxon>Cordycipitaceae</taxon>
        <taxon>Cordyceps</taxon>
    </lineage>
</organism>
<dbReference type="STRING" id="1081104.A0A167EAJ5"/>
<dbReference type="InterPro" id="IPR029058">
    <property type="entry name" value="AB_hydrolase_fold"/>
</dbReference>
<dbReference type="EMBL" id="AZHB01000063">
    <property type="protein sequence ID" value="OAA43587.1"/>
    <property type="molecule type" value="Genomic_DNA"/>
</dbReference>
<dbReference type="GO" id="GO:0016787">
    <property type="term" value="F:hydrolase activity"/>
    <property type="evidence" value="ECO:0007669"/>
    <property type="project" value="UniProtKB-KW"/>
</dbReference>
<reference evidence="3 4" key="1">
    <citation type="journal article" date="2016" name="Genome Biol. Evol.">
        <title>Divergent and convergent evolution of fungal pathogenicity.</title>
        <authorList>
            <person name="Shang Y."/>
            <person name="Xiao G."/>
            <person name="Zheng P."/>
            <person name="Cen K."/>
            <person name="Zhan S."/>
            <person name="Wang C."/>
        </authorList>
    </citation>
    <scope>NUCLEOTIDE SEQUENCE [LARGE SCALE GENOMIC DNA]</scope>
    <source>
        <strain evidence="3 4">ARSEF 2679</strain>
    </source>
</reference>
<sequence length="315" mass="34374">MTYLDPPNQKFVDSLAGGQPLYQKSYADARKVLENIQNFKPSADVSQERTSIDFNGSPVEMVIFRPAKASGPLKLIFYTHGGGWILGSPSAHGALMQDFVRQTGAAVVFPYYTPAPEAQYPTQFEQSYGVLEHVVKHGDKYQLKTDRLGLAGDSVGGNMAIAMTQLAISRGLPAKIGQLVLLYPVTNTQTKSVTYKQFEDGPYLTEKTMDWMINAFLPKVEDRASPLASPLVFAPDDILAKFPPTTIFLSGADPLIAEGEAFGHRLQKLGVDTAIIKAEGVIHDFVLLEPIRHAATPRVITELAGLKLLQAIADK</sequence>
<evidence type="ECO:0000256" key="1">
    <source>
        <dbReference type="ARBA" id="ARBA00022801"/>
    </source>
</evidence>